<evidence type="ECO:0000256" key="3">
    <source>
        <dbReference type="ARBA" id="ARBA00022870"/>
    </source>
</evidence>
<evidence type="ECO:0000256" key="2">
    <source>
        <dbReference type="ARBA" id="ARBA00022692"/>
    </source>
</evidence>
<feature type="transmembrane region" description="Helical" evidence="10">
    <location>
        <begin position="191"/>
        <end position="211"/>
    </location>
</feature>
<dbReference type="PANTHER" id="PTHR10613:SF0">
    <property type="entry name" value="LEUKOCYTE SURFACE ANTIGEN CD47"/>
    <property type="match status" value="1"/>
</dbReference>
<comment type="function">
    <text evidence="7">Promotes, when overexpressed, the influx of extracellular Ca(2+), leading to membrane permeability and host cell necrosis.</text>
</comment>
<feature type="domain" description="CD47-like transmembrane" evidence="11">
    <location>
        <begin position="128"/>
        <end position="271"/>
    </location>
</feature>
<evidence type="ECO:0000313" key="13">
    <source>
        <dbReference type="EMBL" id="AOP31849.1"/>
    </source>
</evidence>
<feature type="transmembrane region" description="Helical" evidence="10">
    <location>
        <begin position="248"/>
        <end position="269"/>
    </location>
</feature>
<proteinExistence type="inferred from homology"/>
<keyword evidence="2 10" id="KW-0812">Transmembrane</keyword>
<gene>
    <name evidence="13" type="ORF">VPXV-CA-159</name>
</gene>
<dbReference type="Pfam" id="PF04549">
    <property type="entry name" value="CD47"/>
    <property type="match status" value="1"/>
</dbReference>
<evidence type="ECO:0000259" key="11">
    <source>
        <dbReference type="Pfam" id="PF04549"/>
    </source>
</evidence>
<comment type="similarity">
    <text evidence="8">Belongs to the orthopoxvirus OPG166 protein family.</text>
</comment>
<evidence type="ECO:0000259" key="12">
    <source>
        <dbReference type="Pfam" id="PF08204"/>
    </source>
</evidence>
<sequence length="279" mass="31869">MHKITNSKLLLVIYLTLFDIVTTKTIEYTACNNTVIIPCTIDNPTYVRWRLDNHDILIYNRTSKTTILSKWHTSARLHSLADNDISLIMEYKDILPGNYTCDNNKGIKYTVNLIQRHTNWFNDHQTMLMFIFTGITLLLLVAQIAYTSISVIYSTNMGILQVFGCIVVMIEVSGVFLFYPPMFTLRHIIGLLMMTLPSIFLIITKVFSFWILSKLSCGVHLIIYYQLAGYILTVLGIGLSLKECVDGTLLLSGLGTIMVSEHFSLLFLVCFPSTQRDYY</sequence>
<evidence type="ECO:0000256" key="4">
    <source>
        <dbReference type="ARBA" id="ARBA00022989"/>
    </source>
</evidence>
<dbReference type="InterPro" id="IPR006704">
    <property type="entry name" value="CD47"/>
</dbReference>
<keyword evidence="5 10" id="KW-0472">Membrane</keyword>
<dbReference type="PANTHER" id="PTHR10613">
    <property type="entry name" value="LEUKOCYTE SURFACE ANTIGEN CD47"/>
    <property type="match status" value="1"/>
</dbReference>
<evidence type="ECO:0000256" key="10">
    <source>
        <dbReference type="SAM" id="Phobius"/>
    </source>
</evidence>
<evidence type="ECO:0000256" key="6">
    <source>
        <dbReference type="ARBA" id="ARBA00023180"/>
    </source>
</evidence>
<feature type="transmembrane region" description="Helical" evidence="10">
    <location>
        <begin position="223"/>
        <end position="241"/>
    </location>
</feature>
<feature type="domain" description="CD47 immunoglobulin-like" evidence="12">
    <location>
        <begin position="12"/>
        <end position="125"/>
    </location>
</feature>
<keyword evidence="6" id="KW-0325">Glycoprotein</keyword>
<evidence type="ECO:0000256" key="8">
    <source>
        <dbReference type="ARBA" id="ARBA00034763"/>
    </source>
</evidence>
<dbReference type="GeneID" id="29064106"/>
<evidence type="ECO:0000313" key="14">
    <source>
        <dbReference type="Proteomes" id="UP000203649"/>
    </source>
</evidence>
<dbReference type="GO" id="GO:0022409">
    <property type="term" value="P:positive regulation of cell-cell adhesion"/>
    <property type="evidence" value="ECO:0007669"/>
    <property type="project" value="InterPro"/>
</dbReference>
<protein>
    <recommendedName>
        <fullName evidence="9">Protein OPG166</fullName>
    </recommendedName>
</protein>
<evidence type="ECO:0000256" key="7">
    <source>
        <dbReference type="ARBA" id="ARBA00034660"/>
    </source>
</evidence>
<dbReference type="GO" id="GO:0070062">
    <property type="term" value="C:extracellular exosome"/>
    <property type="evidence" value="ECO:0007669"/>
    <property type="project" value="TreeGrafter"/>
</dbReference>
<dbReference type="InterPro" id="IPR013270">
    <property type="entry name" value="CD47_Vset"/>
</dbReference>
<dbReference type="KEGG" id="vg:29064106"/>
<reference evidence="13 14" key="1">
    <citation type="journal article" date="2016" name="Virus Genes">
        <title>The genomes of three North American orthopoxviruses.</title>
        <authorList>
            <person name="Smithson C."/>
            <person name="Tang N."/>
            <person name="Sammons S."/>
            <person name="Frace M."/>
            <person name="Batra D."/>
            <person name="Li Y."/>
            <person name="Emerson G.L."/>
            <person name="Carroll D.S."/>
            <person name="Upton C."/>
        </authorList>
    </citation>
    <scope>NUCLEOTIDE SEQUENCE [LARGE SCALE GENOMIC DNA]</scope>
    <source>
        <strain evidence="13 14">CA</strain>
    </source>
</reference>
<organism evidence="13 14">
    <name type="scientific">Volepox virus</name>
    <dbReference type="NCBI Taxonomy" id="28874"/>
    <lineage>
        <taxon>Viruses</taxon>
        <taxon>Varidnaviria</taxon>
        <taxon>Bamfordvirae</taxon>
        <taxon>Nucleocytoviricota</taxon>
        <taxon>Pokkesviricetes</taxon>
        <taxon>Chitovirales</taxon>
        <taxon>Poxviridae</taxon>
        <taxon>Chordopoxvirinae</taxon>
        <taxon>Orthopoxvirus</taxon>
        <taxon>Orthopoxvirus volepox</taxon>
    </lineage>
</organism>
<dbReference type="GO" id="GO:0070053">
    <property type="term" value="F:thrombospondin receptor activity"/>
    <property type="evidence" value="ECO:0007669"/>
    <property type="project" value="InterPro"/>
</dbReference>
<dbReference type="Pfam" id="PF08204">
    <property type="entry name" value="V-set_CD47"/>
    <property type="match status" value="1"/>
</dbReference>
<accession>A0A1C9KCI8</accession>
<keyword evidence="4 10" id="KW-1133">Transmembrane helix</keyword>
<dbReference type="EMBL" id="KU749311">
    <property type="protein sequence ID" value="AOP31849.1"/>
    <property type="molecule type" value="Genomic_DNA"/>
</dbReference>
<dbReference type="Proteomes" id="UP000203649">
    <property type="component" value="Segment"/>
</dbReference>
<keyword evidence="14" id="KW-1185">Reference proteome</keyword>
<dbReference type="GO" id="GO:0005886">
    <property type="term" value="C:plasma membrane"/>
    <property type="evidence" value="ECO:0007669"/>
    <property type="project" value="InterPro"/>
</dbReference>
<evidence type="ECO:0000256" key="1">
    <source>
        <dbReference type="ARBA" id="ARBA00004301"/>
    </source>
</evidence>
<keyword evidence="3" id="KW-1043">Host membrane</keyword>
<dbReference type="GO" id="GO:0033644">
    <property type="term" value="C:host cell membrane"/>
    <property type="evidence" value="ECO:0007669"/>
    <property type="project" value="UniProtKB-SubCell"/>
</dbReference>
<dbReference type="GO" id="GO:0050766">
    <property type="term" value="P:positive regulation of phagocytosis"/>
    <property type="evidence" value="ECO:0007669"/>
    <property type="project" value="InterPro"/>
</dbReference>
<evidence type="ECO:0000256" key="9">
    <source>
        <dbReference type="ARBA" id="ARBA00034880"/>
    </source>
</evidence>
<feature type="transmembrane region" description="Helical" evidence="10">
    <location>
        <begin position="126"/>
        <end position="146"/>
    </location>
</feature>
<evidence type="ECO:0000256" key="5">
    <source>
        <dbReference type="ARBA" id="ARBA00023136"/>
    </source>
</evidence>
<dbReference type="Gene3D" id="2.60.40.10">
    <property type="entry name" value="Immunoglobulins"/>
    <property type="match status" value="1"/>
</dbReference>
<feature type="transmembrane region" description="Helical" evidence="10">
    <location>
        <begin position="158"/>
        <end position="179"/>
    </location>
</feature>
<dbReference type="RefSeq" id="YP_009281907.1">
    <property type="nucleotide sequence ID" value="NC_031033.1"/>
</dbReference>
<dbReference type="InterPro" id="IPR013147">
    <property type="entry name" value="CD47-like_TM"/>
</dbReference>
<dbReference type="InterPro" id="IPR013783">
    <property type="entry name" value="Ig-like_fold"/>
</dbReference>
<name>A0A1C9KCI8_9POXV</name>
<comment type="subcellular location">
    <subcellularLocation>
        <location evidence="1">Host membrane</location>
        <topology evidence="1">Multi-pass membrane protein</topology>
    </subcellularLocation>
</comment>